<dbReference type="EMBL" id="CP029343">
    <property type="protein sequence ID" value="AWL04389.1"/>
    <property type="molecule type" value="Genomic_DNA"/>
</dbReference>
<protein>
    <recommendedName>
        <fullName evidence="5">Flagellin</fullName>
    </recommendedName>
</protein>
<feature type="region of interest" description="Disordered" evidence="2">
    <location>
        <begin position="1"/>
        <end position="66"/>
    </location>
</feature>
<feature type="coiled-coil region" evidence="1">
    <location>
        <begin position="69"/>
        <end position="132"/>
    </location>
</feature>
<keyword evidence="1" id="KW-0175">Coiled coil</keyword>
<dbReference type="OrthoDB" id="8561678at2"/>
<feature type="compositionally biased region" description="Polar residues" evidence="2">
    <location>
        <begin position="26"/>
        <end position="35"/>
    </location>
</feature>
<reference evidence="3 4" key="1">
    <citation type="submission" date="2018-05" db="EMBL/GenBank/DDBJ databases">
        <title>Complete genome sequence of Massilia oculi sp. nov. CCUG 43427T (=DSM 26321T), the type strain of M. oculi, and comparison with genome sequences of other Massilia strains.</title>
        <authorList>
            <person name="Zhu B."/>
        </authorList>
    </citation>
    <scope>NUCLEOTIDE SEQUENCE [LARGE SCALE GENOMIC DNA]</scope>
    <source>
        <strain evidence="3 4">CCUG 43427</strain>
    </source>
</reference>
<name>A0A2S2DH30_9BURK</name>
<evidence type="ECO:0000256" key="1">
    <source>
        <dbReference type="SAM" id="Coils"/>
    </source>
</evidence>
<feature type="compositionally biased region" description="Low complexity" evidence="2">
    <location>
        <begin position="1"/>
        <end position="25"/>
    </location>
</feature>
<keyword evidence="4" id="KW-1185">Reference proteome</keyword>
<gene>
    <name evidence="3" type="ORF">DIR46_08020</name>
</gene>
<dbReference type="KEGG" id="mtim:DIR46_08020"/>
<proteinExistence type="predicted"/>
<accession>A0A2S2DH30</accession>
<sequence>MEALSRPAAASPTASSATANSAVVSGNTGAQSTPATGKAHAVPPLDADSRAITRTPPTSSPLRRRVGMNQNLQSEVARAQQALDYLARMASQLEALKADLSTRLSSRGAAASRDLEARVRQLTAALENRRQQAGDGLDAALDFDAVAGAQQRFRIQGLDIATLRSGGAQSMGFSVGSAGGPQLAATIEPGMTPQEIAQRLDRTLAPVKVRAGLDQEGELVFTTRESTFTGIKDAIAVTGRGRVDTMPLPAALDPKNWDLGNPDALRQSLREVVQALARVRRSQDAASVALSTAMARNAQPAIPSTELAMIAQDFTATAASHDYDSLLAITSALVGVSRERVTALLGLR</sequence>
<dbReference type="AlphaFoldDB" id="A0A2S2DH30"/>
<evidence type="ECO:0008006" key="5">
    <source>
        <dbReference type="Google" id="ProtNLM"/>
    </source>
</evidence>
<dbReference type="RefSeq" id="WP_109344774.1">
    <property type="nucleotide sequence ID" value="NZ_CP029343.1"/>
</dbReference>
<evidence type="ECO:0000256" key="2">
    <source>
        <dbReference type="SAM" id="MobiDB-lite"/>
    </source>
</evidence>
<evidence type="ECO:0000313" key="3">
    <source>
        <dbReference type="EMBL" id="AWL04389.1"/>
    </source>
</evidence>
<organism evidence="3 4">
    <name type="scientific">Massilia oculi</name>
    <dbReference type="NCBI Taxonomy" id="945844"/>
    <lineage>
        <taxon>Bacteria</taxon>
        <taxon>Pseudomonadati</taxon>
        <taxon>Pseudomonadota</taxon>
        <taxon>Betaproteobacteria</taxon>
        <taxon>Burkholderiales</taxon>
        <taxon>Oxalobacteraceae</taxon>
        <taxon>Telluria group</taxon>
        <taxon>Massilia</taxon>
    </lineage>
</organism>
<evidence type="ECO:0000313" key="4">
    <source>
        <dbReference type="Proteomes" id="UP000245820"/>
    </source>
</evidence>
<dbReference type="Proteomes" id="UP000245820">
    <property type="component" value="Chromosome"/>
</dbReference>